<feature type="transmembrane region" description="Helical" evidence="1">
    <location>
        <begin position="192"/>
        <end position="215"/>
    </location>
</feature>
<name>A0ABW2SQ62_9ACTO</name>
<keyword evidence="1" id="KW-1133">Transmembrane helix</keyword>
<feature type="transmembrane region" description="Helical" evidence="1">
    <location>
        <begin position="121"/>
        <end position="137"/>
    </location>
</feature>
<proteinExistence type="predicted"/>
<feature type="transmembrane region" description="Helical" evidence="1">
    <location>
        <begin position="12"/>
        <end position="31"/>
    </location>
</feature>
<gene>
    <name evidence="2" type="ORF">ACFQWG_13910</name>
</gene>
<dbReference type="RefSeq" id="WP_380976445.1">
    <property type="nucleotide sequence ID" value="NZ_JBHTEF010000002.1"/>
</dbReference>
<sequence length="244" mass="26168">MVIDSRPVVLVYRLLAVVLIATGIIRLGGLFSGDPSWTAFLFFTGMSNVLCLLWMTVLVVATTHDLTTSVPRGVSAPASRLSAAVMMTITVTMLIYVVLLAPTAFEQSGSGYQPFGLTDSLVHVVTPCLVIGDWLLFTPKGRLRGWDPLLWSIPPYAYLVFVFAYVSTGGAFGDGTSRYPYPFLDVDTHGVGGVALWILALSVALVAVGYLYLALDRVLGRRARRGGPTTAEADLVSPGRPGQV</sequence>
<protein>
    <submittedName>
        <fullName evidence="2">Pr6Pr family membrane protein</fullName>
    </submittedName>
</protein>
<dbReference type="InterPro" id="IPR049713">
    <property type="entry name" value="Pr6Pr-like"/>
</dbReference>
<feature type="transmembrane region" description="Helical" evidence="1">
    <location>
        <begin position="37"/>
        <end position="60"/>
    </location>
</feature>
<organism evidence="2 3">
    <name type="scientific">Schaalia naturae</name>
    <dbReference type="NCBI Taxonomy" id="635203"/>
    <lineage>
        <taxon>Bacteria</taxon>
        <taxon>Bacillati</taxon>
        <taxon>Actinomycetota</taxon>
        <taxon>Actinomycetes</taxon>
        <taxon>Actinomycetales</taxon>
        <taxon>Actinomycetaceae</taxon>
        <taxon>Schaalia</taxon>
    </lineage>
</organism>
<accession>A0ABW2SQ62</accession>
<dbReference type="EMBL" id="JBHTEF010000002">
    <property type="protein sequence ID" value="MFC7582282.1"/>
    <property type="molecule type" value="Genomic_DNA"/>
</dbReference>
<feature type="transmembrane region" description="Helical" evidence="1">
    <location>
        <begin position="149"/>
        <end position="172"/>
    </location>
</feature>
<evidence type="ECO:0000313" key="3">
    <source>
        <dbReference type="Proteomes" id="UP001596527"/>
    </source>
</evidence>
<keyword evidence="1" id="KW-0812">Transmembrane</keyword>
<keyword evidence="1" id="KW-0472">Membrane</keyword>
<reference evidence="3" key="1">
    <citation type="journal article" date="2019" name="Int. J. Syst. Evol. Microbiol.">
        <title>The Global Catalogue of Microorganisms (GCM) 10K type strain sequencing project: providing services to taxonomists for standard genome sequencing and annotation.</title>
        <authorList>
            <consortium name="The Broad Institute Genomics Platform"/>
            <consortium name="The Broad Institute Genome Sequencing Center for Infectious Disease"/>
            <person name="Wu L."/>
            <person name="Ma J."/>
        </authorList>
    </citation>
    <scope>NUCLEOTIDE SEQUENCE [LARGE SCALE GENOMIC DNA]</scope>
    <source>
        <strain evidence="3">CCUG 56698</strain>
    </source>
</reference>
<keyword evidence="3" id="KW-1185">Reference proteome</keyword>
<comment type="caution">
    <text evidence="2">The sequence shown here is derived from an EMBL/GenBank/DDBJ whole genome shotgun (WGS) entry which is preliminary data.</text>
</comment>
<dbReference type="NCBIfam" id="NF038065">
    <property type="entry name" value="Pr6Pr"/>
    <property type="match status" value="1"/>
</dbReference>
<dbReference type="Proteomes" id="UP001596527">
    <property type="component" value="Unassembled WGS sequence"/>
</dbReference>
<evidence type="ECO:0000256" key="1">
    <source>
        <dbReference type="SAM" id="Phobius"/>
    </source>
</evidence>
<feature type="transmembrane region" description="Helical" evidence="1">
    <location>
        <begin position="81"/>
        <end position="101"/>
    </location>
</feature>
<evidence type="ECO:0000313" key="2">
    <source>
        <dbReference type="EMBL" id="MFC7582282.1"/>
    </source>
</evidence>